<sequence length="363" mass="42279">MFLKIIDLAINHGFLKRDILSKLNFEQYKYGPVGLHLLNNLETEWFFHFVINRDITVFLNKDDFTSTFAFSKKMCCDRLPLGIVEKKSREKIDHDLMQDKKSSENGDSIQFCTKFSEDETEFLKGTFFISPTQSTKFFHQFQRQRRIWWRRISASPGRYLLTDIKTCENGSQNVEIRARYPWGDQQIEKLVFNCGVNDLELDDSQLQFKEGRKTVQPHTVSSTINLPTMFLNFLCDGFDEPLFQGKPRTMLRFHRKLAPYMVSFVISGTNAASVSELSDLALYLSRQLRTHHISSLLLPSASKLGLETQYKQYDELGVPYTAVLNDNTLKDGILQLRSRDTTLKEQVHVTNLITYVEKLYKNY</sequence>
<dbReference type="GO" id="GO:0006264">
    <property type="term" value="P:mitochondrial DNA replication"/>
    <property type="evidence" value="ECO:0007669"/>
    <property type="project" value="TreeGrafter"/>
</dbReference>
<dbReference type="SUPFAM" id="SSF55681">
    <property type="entry name" value="Class II aaRS and biotin synthetases"/>
    <property type="match status" value="1"/>
</dbReference>
<dbReference type="InterPro" id="IPR004154">
    <property type="entry name" value="Anticodon-bd"/>
</dbReference>
<dbReference type="OrthoDB" id="5394539at2759"/>
<protein>
    <recommendedName>
        <fullName evidence="1">Anticodon-binding domain-containing protein</fullName>
    </recommendedName>
</protein>
<evidence type="ECO:0000259" key="1">
    <source>
        <dbReference type="Pfam" id="PF03129"/>
    </source>
</evidence>
<dbReference type="SUPFAM" id="SSF52954">
    <property type="entry name" value="Class II aaRS ABD-related"/>
    <property type="match status" value="1"/>
</dbReference>
<feature type="domain" description="Anticodon-binding" evidence="1">
    <location>
        <begin position="274"/>
        <end position="358"/>
    </location>
</feature>
<dbReference type="Gene3D" id="3.40.50.800">
    <property type="entry name" value="Anticodon-binding domain"/>
    <property type="match status" value="1"/>
</dbReference>
<reference evidence="2 3" key="1">
    <citation type="submission" date="2019-01" db="EMBL/GenBank/DDBJ databases">
        <authorList>
            <person name="Sayadi A."/>
        </authorList>
    </citation>
    <scope>NUCLEOTIDE SEQUENCE [LARGE SCALE GENOMIC DNA]</scope>
</reference>
<proteinExistence type="predicted"/>
<organism evidence="2 3">
    <name type="scientific">Callosobruchus maculatus</name>
    <name type="common">Southern cowpea weevil</name>
    <name type="synonym">Pulse bruchid</name>
    <dbReference type="NCBI Taxonomy" id="64391"/>
    <lineage>
        <taxon>Eukaryota</taxon>
        <taxon>Metazoa</taxon>
        <taxon>Ecdysozoa</taxon>
        <taxon>Arthropoda</taxon>
        <taxon>Hexapoda</taxon>
        <taxon>Insecta</taxon>
        <taxon>Pterygota</taxon>
        <taxon>Neoptera</taxon>
        <taxon>Endopterygota</taxon>
        <taxon>Coleoptera</taxon>
        <taxon>Polyphaga</taxon>
        <taxon>Cucujiformia</taxon>
        <taxon>Chrysomeloidea</taxon>
        <taxon>Chrysomelidae</taxon>
        <taxon>Bruchinae</taxon>
        <taxon>Bruchini</taxon>
        <taxon>Callosobruchus</taxon>
    </lineage>
</organism>
<gene>
    <name evidence="2" type="ORF">CALMAC_LOCUS19409</name>
</gene>
<keyword evidence="3" id="KW-1185">Reference proteome</keyword>
<dbReference type="PANTHER" id="PTHR10745:SF8">
    <property type="entry name" value="DNA POLYMERASE SUBUNIT GAMMA-2, MITOCHONDRIAL"/>
    <property type="match status" value="1"/>
</dbReference>
<accession>A0A653DPT6</accession>
<dbReference type="InterPro" id="IPR045864">
    <property type="entry name" value="aa-tRNA-synth_II/BPL/LPL"/>
</dbReference>
<dbReference type="GO" id="GO:0005739">
    <property type="term" value="C:mitochondrion"/>
    <property type="evidence" value="ECO:0007669"/>
    <property type="project" value="TreeGrafter"/>
</dbReference>
<dbReference type="Pfam" id="PF03129">
    <property type="entry name" value="HGTP_anticodon"/>
    <property type="match status" value="1"/>
</dbReference>
<name>A0A653DPT6_CALMS</name>
<dbReference type="Gene3D" id="3.30.930.10">
    <property type="entry name" value="Bira Bifunctional Protein, Domain 2"/>
    <property type="match status" value="1"/>
</dbReference>
<evidence type="ECO:0000313" key="2">
    <source>
        <dbReference type="EMBL" id="VEN62257.1"/>
    </source>
</evidence>
<dbReference type="AlphaFoldDB" id="A0A653DPT6"/>
<dbReference type="Proteomes" id="UP000410492">
    <property type="component" value="Unassembled WGS sequence"/>
</dbReference>
<dbReference type="PANTHER" id="PTHR10745">
    <property type="entry name" value="GLYCYL-TRNA SYNTHETASE/DNA POLYMERASE SUBUNIT GAMMA-2"/>
    <property type="match status" value="1"/>
</dbReference>
<evidence type="ECO:0000313" key="3">
    <source>
        <dbReference type="Proteomes" id="UP000410492"/>
    </source>
</evidence>
<dbReference type="InterPro" id="IPR036621">
    <property type="entry name" value="Anticodon-bd_dom_sf"/>
</dbReference>
<dbReference type="InterPro" id="IPR027031">
    <property type="entry name" value="Gly-tRNA_synthase/POLG2"/>
</dbReference>
<dbReference type="EMBL" id="CAACVG010013700">
    <property type="protein sequence ID" value="VEN62257.1"/>
    <property type="molecule type" value="Genomic_DNA"/>
</dbReference>